<evidence type="ECO:0000256" key="1">
    <source>
        <dbReference type="SAM" id="Phobius"/>
    </source>
</evidence>
<keyword evidence="3" id="KW-1185">Reference proteome</keyword>
<keyword evidence="1" id="KW-0472">Membrane</keyword>
<sequence>MRSDLPFLRNPVRRAPAKIVRHDRRYEDGAPVYQPVFRFADEHGTFIEVRDKLYMPFPKPVIGEMVEIIYPEGYPQQARIPYPVFRTLLYGLLGYAFVMLAMEITGWW</sequence>
<dbReference type="Proteomes" id="UP000663923">
    <property type="component" value="Chromosome"/>
</dbReference>
<keyword evidence="1" id="KW-1133">Transmembrane helix</keyword>
<gene>
    <name evidence="2" type="ORF">J4G78_05045</name>
</gene>
<dbReference type="EMBL" id="CP071794">
    <property type="protein sequence ID" value="QTD56939.1"/>
    <property type="molecule type" value="Genomic_DNA"/>
</dbReference>
<evidence type="ECO:0008006" key="4">
    <source>
        <dbReference type="Google" id="ProtNLM"/>
    </source>
</evidence>
<proteinExistence type="predicted"/>
<accession>A0ABX7T8X0</accession>
<name>A0ABX7T8X0_9SPHN</name>
<evidence type="ECO:0000313" key="2">
    <source>
        <dbReference type="EMBL" id="QTD56939.1"/>
    </source>
</evidence>
<feature type="transmembrane region" description="Helical" evidence="1">
    <location>
        <begin position="88"/>
        <end position="107"/>
    </location>
</feature>
<protein>
    <recommendedName>
        <fullName evidence="4">DUF3592 domain-containing protein</fullName>
    </recommendedName>
</protein>
<reference evidence="2 3" key="1">
    <citation type="submission" date="2021-03" db="EMBL/GenBank/DDBJ databases">
        <title>Complete genome of Parasphingorhabdus_sp.JHSY0214.</title>
        <authorList>
            <person name="Yoo J.H."/>
            <person name="Bae J.W."/>
        </authorList>
    </citation>
    <scope>NUCLEOTIDE SEQUENCE [LARGE SCALE GENOMIC DNA]</scope>
    <source>
        <strain evidence="2 3">JHSY0214</strain>
    </source>
</reference>
<organism evidence="2 3">
    <name type="scientific">Parasphingorhabdus cellanae</name>
    <dbReference type="NCBI Taxonomy" id="2806553"/>
    <lineage>
        <taxon>Bacteria</taxon>
        <taxon>Pseudomonadati</taxon>
        <taxon>Pseudomonadota</taxon>
        <taxon>Alphaproteobacteria</taxon>
        <taxon>Sphingomonadales</taxon>
        <taxon>Sphingomonadaceae</taxon>
        <taxon>Parasphingorhabdus</taxon>
    </lineage>
</organism>
<keyword evidence="1" id="KW-0812">Transmembrane</keyword>
<evidence type="ECO:0000313" key="3">
    <source>
        <dbReference type="Proteomes" id="UP000663923"/>
    </source>
</evidence>